<dbReference type="GO" id="GO:0005681">
    <property type="term" value="C:spliceosomal complex"/>
    <property type="evidence" value="ECO:0007669"/>
    <property type="project" value="InterPro"/>
</dbReference>
<evidence type="ECO:0000256" key="5">
    <source>
        <dbReference type="ARBA" id="ARBA00025758"/>
    </source>
</evidence>
<feature type="region of interest" description="Disordered" evidence="7">
    <location>
        <begin position="264"/>
        <end position="292"/>
    </location>
</feature>
<dbReference type="GO" id="GO:0032797">
    <property type="term" value="C:SMN complex"/>
    <property type="evidence" value="ECO:0007669"/>
    <property type="project" value="TreeGrafter"/>
</dbReference>
<dbReference type="GeneID" id="17288213"/>
<evidence type="ECO:0000313" key="10">
    <source>
        <dbReference type="Proteomes" id="UP000011087"/>
    </source>
</evidence>
<dbReference type="InterPro" id="IPR035426">
    <property type="entry name" value="Gemin2/Brr1"/>
</dbReference>
<feature type="compositionally biased region" description="Basic and acidic residues" evidence="7">
    <location>
        <begin position="1"/>
        <end position="21"/>
    </location>
</feature>
<evidence type="ECO:0000256" key="2">
    <source>
        <dbReference type="ARBA" id="ARBA00022490"/>
    </source>
</evidence>
<evidence type="ECO:0000256" key="6">
    <source>
        <dbReference type="ARBA" id="ARBA00047179"/>
    </source>
</evidence>
<evidence type="ECO:0000256" key="3">
    <source>
        <dbReference type="ARBA" id="ARBA00022664"/>
    </source>
</evidence>
<name>L1I5G8_GUITC</name>
<reference evidence="10" key="2">
    <citation type="submission" date="2012-11" db="EMBL/GenBank/DDBJ databases">
        <authorList>
            <person name="Kuo A."/>
            <person name="Curtis B.A."/>
            <person name="Tanifuji G."/>
            <person name="Burki F."/>
            <person name="Gruber A."/>
            <person name="Irimia M."/>
            <person name="Maruyama S."/>
            <person name="Arias M.C."/>
            <person name="Ball S.G."/>
            <person name="Gile G.H."/>
            <person name="Hirakawa Y."/>
            <person name="Hopkins J.F."/>
            <person name="Rensing S.A."/>
            <person name="Schmutz J."/>
            <person name="Symeonidi A."/>
            <person name="Elias M."/>
            <person name="Eveleigh R.J."/>
            <person name="Herman E.K."/>
            <person name="Klute M.J."/>
            <person name="Nakayama T."/>
            <person name="Obornik M."/>
            <person name="Reyes-Prieto A."/>
            <person name="Armbrust E.V."/>
            <person name="Aves S.J."/>
            <person name="Beiko R.G."/>
            <person name="Coutinho P."/>
            <person name="Dacks J.B."/>
            <person name="Durnford D.G."/>
            <person name="Fast N.M."/>
            <person name="Green B.R."/>
            <person name="Grisdale C."/>
            <person name="Hempe F."/>
            <person name="Henrissat B."/>
            <person name="Hoppner M.P."/>
            <person name="Ishida K.-I."/>
            <person name="Kim E."/>
            <person name="Koreny L."/>
            <person name="Kroth P.G."/>
            <person name="Liu Y."/>
            <person name="Malik S.-B."/>
            <person name="Maier U.G."/>
            <person name="McRose D."/>
            <person name="Mock T."/>
            <person name="Neilson J.A."/>
            <person name="Onodera N.T."/>
            <person name="Poole A.M."/>
            <person name="Pritham E.J."/>
            <person name="Richards T.A."/>
            <person name="Rocap G."/>
            <person name="Roy S.W."/>
            <person name="Sarai C."/>
            <person name="Schaack S."/>
            <person name="Shirato S."/>
            <person name="Slamovits C.H."/>
            <person name="Spencer D.F."/>
            <person name="Suzuki S."/>
            <person name="Worden A.Z."/>
            <person name="Zauner S."/>
            <person name="Barry K."/>
            <person name="Bell C."/>
            <person name="Bharti A.K."/>
            <person name="Crow J.A."/>
            <person name="Grimwood J."/>
            <person name="Kramer R."/>
            <person name="Lindquist E."/>
            <person name="Lucas S."/>
            <person name="Salamov A."/>
            <person name="McFadden G.I."/>
            <person name="Lane C.E."/>
            <person name="Keeling P.J."/>
            <person name="Gray M.W."/>
            <person name="Grigoriev I.V."/>
            <person name="Archibald J.M."/>
        </authorList>
    </citation>
    <scope>NUCLEOTIDE SEQUENCE</scope>
    <source>
        <strain evidence="10">CCMP2712</strain>
    </source>
</reference>
<sequence>MASRMRLEREEDELEPQRALEVEDDSDDDWEEEQEGTAAATAQEYLRRVRREAKRMGDIITRPRMQEQGKEQDTHYAQGAVEVTAQDDFASCREELIPSVRWERVYLRYFTRLHEIVDGKREERRGTAGWKPMPPLVTAEEGWAAKCHEEEGEEPSLKQMLFLDARSLLRMLWAFSSFLEGVEEEEARRRLLRGRGGAWLFAMLVFVEKPCDADTLAALRSIVKTLCRVRRGMRGEEEEVSAVNVLVTIIGTFYGQLPVRPEVYEEEEWEEEEWEEEEEGERENTGKEEETK</sequence>
<keyword evidence="3" id="KW-0507">mRNA processing</keyword>
<proteinExistence type="inferred from homology"/>
<feature type="compositionally biased region" description="Acidic residues" evidence="7">
    <location>
        <begin position="264"/>
        <end position="281"/>
    </location>
</feature>
<dbReference type="AlphaFoldDB" id="L1I5G8"/>
<feature type="compositionally biased region" description="Basic and acidic residues" evidence="7">
    <location>
        <begin position="282"/>
        <end position="292"/>
    </location>
</feature>
<evidence type="ECO:0000256" key="4">
    <source>
        <dbReference type="ARBA" id="ARBA00023187"/>
    </source>
</evidence>
<feature type="region of interest" description="Disordered" evidence="7">
    <location>
        <begin position="1"/>
        <end position="41"/>
    </location>
</feature>
<gene>
    <name evidence="8" type="ORF">GUITHDRAFT_122321</name>
</gene>
<protein>
    <recommendedName>
        <fullName evidence="6">Gem-associated protein 2</fullName>
    </recommendedName>
</protein>
<keyword evidence="10" id="KW-1185">Reference proteome</keyword>
<dbReference type="InterPro" id="IPR017364">
    <property type="entry name" value="GEMIN2"/>
</dbReference>
<comment type="similarity">
    <text evidence="5">Belongs to the gemin-2 family.</text>
</comment>
<keyword evidence="2" id="KW-0963">Cytoplasm</keyword>
<dbReference type="PANTHER" id="PTHR12794">
    <property type="entry name" value="GEMIN2"/>
    <property type="match status" value="1"/>
</dbReference>
<evidence type="ECO:0000256" key="7">
    <source>
        <dbReference type="SAM" id="MobiDB-lite"/>
    </source>
</evidence>
<dbReference type="PIRSF" id="PIRSF038038">
    <property type="entry name" value="SMN_Gemin2"/>
    <property type="match status" value="1"/>
</dbReference>
<dbReference type="OMA" id="PHKCLLP"/>
<dbReference type="PANTHER" id="PTHR12794:SF0">
    <property type="entry name" value="GEM-ASSOCIATED PROTEIN 2"/>
    <property type="match status" value="1"/>
</dbReference>
<accession>L1I5G8</accession>
<dbReference type="GO" id="GO:0000387">
    <property type="term" value="P:spliceosomal snRNP assembly"/>
    <property type="evidence" value="ECO:0007669"/>
    <property type="project" value="InterPro"/>
</dbReference>
<dbReference type="KEGG" id="gtt:GUITHDRAFT_122321"/>
<dbReference type="EnsemblProtists" id="EKX31486">
    <property type="protein sequence ID" value="EKX31486"/>
    <property type="gene ID" value="GUITHDRAFT_122321"/>
</dbReference>
<dbReference type="RefSeq" id="XP_005818466.1">
    <property type="nucleotide sequence ID" value="XM_005818409.1"/>
</dbReference>
<dbReference type="OrthoDB" id="428895at2759"/>
<feature type="compositionally biased region" description="Acidic residues" evidence="7">
    <location>
        <begin position="22"/>
        <end position="35"/>
    </location>
</feature>
<evidence type="ECO:0000313" key="9">
    <source>
        <dbReference type="EnsemblProtists" id="EKX31486"/>
    </source>
</evidence>
<evidence type="ECO:0000313" key="8">
    <source>
        <dbReference type="EMBL" id="EKX31486.1"/>
    </source>
</evidence>
<dbReference type="Pfam" id="PF04938">
    <property type="entry name" value="SIP1"/>
    <property type="match status" value="1"/>
</dbReference>
<organism evidence="8">
    <name type="scientific">Guillardia theta (strain CCMP2712)</name>
    <name type="common">Cryptophyte</name>
    <dbReference type="NCBI Taxonomy" id="905079"/>
    <lineage>
        <taxon>Eukaryota</taxon>
        <taxon>Cryptophyceae</taxon>
        <taxon>Pyrenomonadales</taxon>
        <taxon>Geminigeraceae</taxon>
        <taxon>Guillardia</taxon>
    </lineage>
</organism>
<reference evidence="8 10" key="1">
    <citation type="journal article" date="2012" name="Nature">
        <title>Algal genomes reveal evolutionary mosaicism and the fate of nucleomorphs.</title>
        <authorList>
            <consortium name="DOE Joint Genome Institute"/>
            <person name="Curtis B.A."/>
            <person name="Tanifuji G."/>
            <person name="Burki F."/>
            <person name="Gruber A."/>
            <person name="Irimia M."/>
            <person name="Maruyama S."/>
            <person name="Arias M.C."/>
            <person name="Ball S.G."/>
            <person name="Gile G.H."/>
            <person name="Hirakawa Y."/>
            <person name="Hopkins J.F."/>
            <person name="Kuo A."/>
            <person name="Rensing S.A."/>
            <person name="Schmutz J."/>
            <person name="Symeonidi A."/>
            <person name="Elias M."/>
            <person name="Eveleigh R.J."/>
            <person name="Herman E.K."/>
            <person name="Klute M.J."/>
            <person name="Nakayama T."/>
            <person name="Obornik M."/>
            <person name="Reyes-Prieto A."/>
            <person name="Armbrust E.V."/>
            <person name="Aves S.J."/>
            <person name="Beiko R.G."/>
            <person name="Coutinho P."/>
            <person name="Dacks J.B."/>
            <person name="Durnford D.G."/>
            <person name="Fast N.M."/>
            <person name="Green B.R."/>
            <person name="Grisdale C.J."/>
            <person name="Hempel F."/>
            <person name="Henrissat B."/>
            <person name="Hoppner M.P."/>
            <person name="Ishida K."/>
            <person name="Kim E."/>
            <person name="Koreny L."/>
            <person name="Kroth P.G."/>
            <person name="Liu Y."/>
            <person name="Malik S.B."/>
            <person name="Maier U.G."/>
            <person name="McRose D."/>
            <person name="Mock T."/>
            <person name="Neilson J.A."/>
            <person name="Onodera N.T."/>
            <person name="Poole A.M."/>
            <person name="Pritham E.J."/>
            <person name="Richards T.A."/>
            <person name="Rocap G."/>
            <person name="Roy S.W."/>
            <person name="Sarai C."/>
            <person name="Schaack S."/>
            <person name="Shirato S."/>
            <person name="Slamovits C.H."/>
            <person name="Spencer D.F."/>
            <person name="Suzuki S."/>
            <person name="Worden A.Z."/>
            <person name="Zauner S."/>
            <person name="Barry K."/>
            <person name="Bell C."/>
            <person name="Bharti A.K."/>
            <person name="Crow J.A."/>
            <person name="Grimwood J."/>
            <person name="Kramer R."/>
            <person name="Lindquist E."/>
            <person name="Lucas S."/>
            <person name="Salamov A."/>
            <person name="McFadden G.I."/>
            <person name="Lane C.E."/>
            <person name="Keeling P.J."/>
            <person name="Gray M.W."/>
            <person name="Grigoriev I.V."/>
            <person name="Archibald J.M."/>
        </authorList>
    </citation>
    <scope>NUCLEOTIDE SEQUENCE</scope>
    <source>
        <strain evidence="8 10">CCMP2712</strain>
    </source>
</reference>
<keyword evidence="4" id="KW-0508">mRNA splicing</keyword>
<reference evidence="9" key="3">
    <citation type="submission" date="2016-03" db="UniProtKB">
        <authorList>
            <consortium name="EnsemblProtists"/>
        </authorList>
    </citation>
    <scope>IDENTIFICATION</scope>
</reference>
<dbReference type="GO" id="GO:0000245">
    <property type="term" value="P:spliceosomal complex assembly"/>
    <property type="evidence" value="ECO:0007669"/>
    <property type="project" value="InterPro"/>
</dbReference>
<dbReference type="EMBL" id="JH993273">
    <property type="protein sequence ID" value="EKX31486.1"/>
    <property type="molecule type" value="Genomic_DNA"/>
</dbReference>
<evidence type="ECO:0000256" key="1">
    <source>
        <dbReference type="ARBA" id="ARBA00004496"/>
    </source>
</evidence>
<dbReference type="Proteomes" id="UP000011087">
    <property type="component" value="Unassembled WGS sequence"/>
</dbReference>
<comment type="subcellular location">
    <subcellularLocation>
        <location evidence="1">Cytoplasm</location>
    </subcellularLocation>
</comment>
<dbReference type="HOGENOM" id="CLU_954562_0_0_1"/>
<dbReference type="Gene3D" id="1.20.58.1070">
    <property type="match status" value="1"/>
</dbReference>
<dbReference type="PaxDb" id="55529-EKX31486"/>